<comment type="similarity">
    <text evidence="2">Belongs to the faeC family.</text>
</comment>
<evidence type="ECO:0000256" key="8">
    <source>
        <dbReference type="ARBA" id="ARBA00023326"/>
    </source>
</evidence>
<dbReference type="SUPFAM" id="SSF53474">
    <property type="entry name" value="alpha/beta-Hydrolases"/>
    <property type="match status" value="1"/>
</dbReference>
<dbReference type="InterPro" id="IPR029058">
    <property type="entry name" value="AB_hydrolase_fold"/>
</dbReference>
<evidence type="ECO:0000256" key="5">
    <source>
        <dbReference type="ARBA" id="ARBA00022729"/>
    </source>
</evidence>
<dbReference type="Gene3D" id="3.40.50.1820">
    <property type="entry name" value="alpha/beta hydrolase"/>
    <property type="match status" value="1"/>
</dbReference>
<dbReference type="AlphaFoldDB" id="A0A1I4VIF5"/>
<evidence type="ECO:0000256" key="2">
    <source>
        <dbReference type="ARBA" id="ARBA00010278"/>
    </source>
</evidence>
<sequence length="298" mass="31143">MPENARRVIALIALAFGQSAFAMNVGVLPSWVCAHPDALFVNGFQSATAITRLPSNGSGGATGSIARAINVPGYGTHTVYLSVPASYSPAHPVPLVLALHGQAGPGQGDAAAQTARNTWAPIASANGFIVIAPIGTEALGGWTPPPPNPSDYDIFAAAIADAEAAYNIDRTRRVGWGFSAGGHVMYDIVFNDFGAPVSIDTFAAFAVSAGALSSFACGSPAECDAIVAAAPRHIPIDIHVGNGDPLANSAISDYNRFRDHGWVRYSDLWFTLFVGTHNYTTPQLGEIWSHLCPFQALP</sequence>
<keyword evidence="8" id="KW-0624">Polysaccharide degradation</keyword>
<name>A0A1I4VIF5_9GAMM</name>
<dbReference type="GO" id="GO:0005576">
    <property type="term" value="C:extracellular region"/>
    <property type="evidence" value="ECO:0007669"/>
    <property type="project" value="UniProtKB-SubCell"/>
</dbReference>
<dbReference type="GO" id="GO:0030600">
    <property type="term" value="F:feruloyl esterase activity"/>
    <property type="evidence" value="ECO:0007669"/>
    <property type="project" value="InterPro"/>
</dbReference>
<evidence type="ECO:0000313" key="11">
    <source>
        <dbReference type="Proteomes" id="UP000198575"/>
    </source>
</evidence>
<keyword evidence="3" id="KW-0964">Secreted</keyword>
<keyword evidence="5" id="KW-0732">Signal</keyword>
<comment type="subcellular location">
    <subcellularLocation>
        <location evidence="1">Secreted</location>
    </subcellularLocation>
</comment>
<keyword evidence="6" id="KW-0378">Hydrolase</keyword>
<dbReference type="OrthoDB" id="5291933at2"/>
<gene>
    <name evidence="10" type="ORF">SAMN05216289_102123</name>
</gene>
<organism evidence="10 11">
    <name type="scientific">Dokdonella immobilis</name>
    <dbReference type="NCBI Taxonomy" id="578942"/>
    <lineage>
        <taxon>Bacteria</taxon>
        <taxon>Pseudomonadati</taxon>
        <taxon>Pseudomonadota</taxon>
        <taxon>Gammaproteobacteria</taxon>
        <taxon>Lysobacterales</taxon>
        <taxon>Rhodanobacteraceae</taxon>
        <taxon>Dokdonella</taxon>
    </lineage>
</organism>
<comment type="function">
    <text evidence="9">Involved in degradation of plant cell walls. Hydrolyzes the feruloyl-arabinose ester bond in arabinoxylans, and the feruloyl-galactose ester bond in pectin. Active against paranitrophenyl-acetate, methyl ferulate and wheat arabinoxylan.</text>
</comment>
<proteinExistence type="inferred from homology"/>
<dbReference type="InterPro" id="IPR043595">
    <property type="entry name" value="FaeB/C/D"/>
</dbReference>
<protein>
    <recommendedName>
        <fullName evidence="12">Polyhydroxybutyrate depolymerase</fullName>
    </recommendedName>
</protein>
<keyword evidence="4" id="KW-0858">Xylan degradation</keyword>
<keyword evidence="11" id="KW-1185">Reference proteome</keyword>
<dbReference type="RefSeq" id="WP_092404342.1">
    <property type="nucleotide sequence ID" value="NZ_FOVF01000002.1"/>
</dbReference>
<keyword evidence="7" id="KW-0119">Carbohydrate metabolism</keyword>
<dbReference type="EMBL" id="FOVF01000002">
    <property type="protein sequence ID" value="SFN00935.1"/>
    <property type="molecule type" value="Genomic_DNA"/>
</dbReference>
<evidence type="ECO:0000256" key="6">
    <source>
        <dbReference type="ARBA" id="ARBA00022801"/>
    </source>
</evidence>
<dbReference type="GO" id="GO:0045493">
    <property type="term" value="P:xylan catabolic process"/>
    <property type="evidence" value="ECO:0007669"/>
    <property type="project" value="UniProtKB-KW"/>
</dbReference>
<evidence type="ECO:0000256" key="4">
    <source>
        <dbReference type="ARBA" id="ARBA00022651"/>
    </source>
</evidence>
<evidence type="ECO:0000256" key="3">
    <source>
        <dbReference type="ARBA" id="ARBA00022525"/>
    </source>
</evidence>
<evidence type="ECO:0008006" key="12">
    <source>
        <dbReference type="Google" id="ProtNLM"/>
    </source>
</evidence>
<evidence type="ECO:0000256" key="7">
    <source>
        <dbReference type="ARBA" id="ARBA00023277"/>
    </source>
</evidence>
<dbReference type="PANTHER" id="PTHR38050">
    <property type="match status" value="1"/>
</dbReference>
<dbReference type="STRING" id="578942.SAMN05216289_102123"/>
<evidence type="ECO:0000256" key="1">
    <source>
        <dbReference type="ARBA" id="ARBA00004613"/>
    </source>
</evidence>
<accession>A0A1I4VIF5</accession>
<dbReference type="PANTHER" id="PTHR38050:SF1">
    <property type="entry name" value="FERULOYL ESTERASE C"/>
    <property type="match status" value="1"/>
</dbReference>
<reference evidence="10 11" key="1">
    <citation type="submission" date="2016-10" db="EMBL/GenBank/DDBJ databases">
        <authorList>
            <person name="de Groot N.N."/>
        </authorList>
    </citation>
    <scope>NUCLEOTIDE SEQUENCE [LARGE SCALE GENOMIC DNA]</scope>
    <source>
        <strain evidence="10 11">CGMCC 1.7659</strain>
    </source>
</reference>
<evidence type="ECO:0000256" key="9">
    <source>
        <dbReference type="ARBA" id="ARBA00025250"/>
    </source>
</evidence>
<dbReference type="Proteomes" id="UP000198575">
    <property type="component" value="Unassembled WGS sequence"/>
</dbReference>
<evidence type="ECO:0000313" key="10">
    <source>
        <dbReference type="EMBL" id="SFN00935.1"/>
    </source>
</evidence>